<organism evidence="1 2">
    <name type="scientific">Sphaeroforma arctica JP610</name>
    <dbReference type="NCBI Taxonomy" id="667725"/>
    <lineage>
        <taxon>Eukaryota</taxon>
        <taxon>Ichthyosporea</taxon>
        <taxon>Ichthyophonida</taxon>
        <taxon>Sphaeroforma</taxon>
    </lineage>
</organism>
<proteinExistence type="predicted"/>
<dbReference type="GeneID" id="25917970"/>
<sequence>MPPKKNKGFKSGDLGKSIMKARFGADARKWQADGWVHTTELPDGYNWDKGLQSVTDANDLDEFLQTAQLTGQEFIGER</sequence>
<dbReference type="AlphaFoldDB" id="A0A0L0F1I7"/>
<evidence type="ECO:0000313" key="1">
    <source>
        <dbReference type="EMBL" id="KNC70013.1"/>
    </source>
</evidence>
<dbReference type="EMBL" id="KQ252466">
    <property type="protein sequence ID" value="KNC70013.1"/>
    <property type="molecule type" value="Genomic_DNA"/>
</dbReference>
<accession>A0A0L0F1I7</accession>
<keyword evidence="2" id="KW-1185">Reference proteome</keyword>
<feature type="non-terminal residue" evidence="1">
    <location>
        <position position="78"/>
    </location>
</feature>
<dbReference type="STRING" id="667725.A0A0L0F1I7"/>
<dbReference type="Proteomes" id="UP000054560">
    <property type="component" value="Unassembled WGS sequence"/>
</dbReference>
<gene>
    <name evidence="1" type="ORF">SARC_17466</name>
</gene>
<dbReference type="OrthoDB" id="61815at2759"/>
<name>A0A0L0F1I7_9EUKA</name>
<reference evidence="1 2" key="1">
    <citation type="submission" date="2011-02" db="EMBL/GenBank/DDBJ databases">
        <title>The Genome Sequence of Sphaeroforma arctica JP610.</title>
        <authorList>
            <consortium name="The Broad Institute Genome Sequencing Platform"/>
            <person name="Russ C."/>
            <person name="Cuomo C."/>
            <person name="Young S.K."/>
            <person name="Zeng Q."/>
            <person name="Gargeya S."/>
            <person name="Alvarado L."/>
            <person name="Berlin A."/>
            <person name="Chapman S.B."/>
            <person name="Chen Z."/>
            <person name="Freedman E."/>
            <person name="Gellesch M."/>
            <person name="Goldberg J."/>
            <person name="Griggs A."/>
            <person name="Gujja S."/>
            <person name="Heilman E."/>
            <person name="Heiman D."/>
            <person name="Howarth C."/>
            <person name="Mehta T."/>
            <person name="Neiman D."/>
            <person name="Pearson M."/>
            <person name="Roberts A."/>
            <person name="Saif S."/>
            <person name="Shea T."/>
            <person name="Shenoy N."/>
            <person name="Sisk P."/>
            <person name="Stolte C."/>
            <person name="Sykes S."/>
            <person name="White J."/>
            <person name="Yandava C."/>
            <person name="Burger G."/>
            <person name="Gray M.W."/>
            <person name="Holland P.W.H."/>
            <person name="King N."/>
            <person name="Lang F.B.F."/>
            <person name="Roger A.J."/>
            <person name="Ruiz-Trillo I."/>
            <person name="Haas B."/>
            <person name="Nusbaum C."/>
            <person name="Birren B."/>
        </authorList>
    </citation>
    <scope>NUCLEOTIDE SEQUENCE [LARGE SCALE GENOMIC DNA]</scope>
    <source>
        <strain evidence="1 2">JP610</strain>
    </source>
</reference>
<dbReference type="RefSeq" id="XP_014143915.1">
    <property type="nucleotide sequence ID" value="XM_014288440.1"/>
</dbReference>
<evidence type="ECO:0000313" key="2">
    <source>
        <dbReference type="Proteomes" id="UP000054560"/>
    </source>
</evidence>
<protein>
    <submittedName>
        <fullName evidence="1">Uncharacterized protein</fullName>
    </submittedName>
</protein>
<dbReference type="eggNOG" id="KOG1424">
    <property type="taxonomic scope" value="Eukaryota"/>
</dbReference>